<gene>
    <name evidence="1" type="ORF">CPter291_3901</name>
</gene>
<name>A0ABM5ZAZ1_9BURK</name>
<protein>
    <submittedName>
        <fullName evidence="1">Uncharacterized protein</fullName>
    </submittedName>
</protein>
<reference evidence="1 2" key="1">
    <citation type="submission" date="2015-11" db="EMBL/GenBank/DDBJ databases">
        <title>Exploring the genomic traits of fungus-feeding bacterial genus Collimonas.</title>
        <authorList>
            <person name="Song C."/>
            <person name="Schmidt R."/>
            <person name="de Jager V."/>
            <person name="Krzyzanowska D."/>
            <person name="Jongedijk E."/>
            <person name="Cankar K."/>
            <person name="Beekwilder J."/>
            <person name="van Veen A."/>
            <person name="de Boer W."/>
            <person name="van Veen J.A."/>
            <person name="Garbeva P."/>
        </authorList>
    </citation>
    <scope>NUCLEOTIDE SEQUENCE [LARGE SCALE GENOMIC DNA]</scope>
    <source>
        <strain evidence="1 2">Ter291</strain>
    </source>
</reference>
<sequence length="37" mass="4047">MLNYPSSCSKTGNTANPKIRLFMPAIGNDAGKTNYNR</sequence>
<evidence type="ECO:0000313" key="1">
    <source>
        <dbReference type="EMBL" id="AMP16135.1"/>
    </source>
</evidence>
<organism evidence="1 2">
    <name type="scientific">Collimonas pratensis</name>
    <dbReference type="NCBI Taxonomy" id="279113"/>
    <lineage>
        <taxon>Bacteria</taxon>
        <taxon>Pseudomonadati</taxon>
        <taxon>Pseudomonadota</taxon>
        <taxon>Betaproteobacteria</taxon>
        <taxon>Burkholderiales</taxon>
        <taxon>Oxalobacteraceae</taxon>
        <taxon>Collimonas</taxon>
    </lineage>
</organism>
<dbReference type="EMBL" id="CP013236">
    <property type="protein sequence ID" value="AMP16135.1"/>
    <property type="molecule type" value="Genomic_DNA"/>
</dbReference>
<keyword evidence="2" id="KW-1185">Reference proteome</keyword>
<accession>A0ABM5ZAZ1</accession>
<proteinExistence type="predicted"/>
<evidence type="ECO:0000313" key="2">
    <source>
        <dbReference type="Proteomes" id="UP000074914"/>
    </source>
</evidence>
<dbReference type="Proteomes" id="UP000074914">
    <property type="component" value="Chromosome"/>
</dbReference>